<comment type="similarity">
    <text evidence="2">Belongs to the isochorismate synthase family.</text>
</comment>
<evidence type="ECO:0000313" key="8">
    <source>
        <dbReference type="Proteomes" id="UP000320791"/>
    </source>
</evidence>
<evidence type="ECO:0000256" key="4">
    <source>
        <dbReference type="ARBA" id="ARBA00023235"/>
    </source>
</evidence>
<dbReference type="GO" id="GO:0008909">
    <property type="term" value="F:isochorismate synthase activity"/>
    <property type="evidence" value="ECO:0007669"/>
    <property type="project" value="UniProtKB-EC"/>
</dbReference>
<reference evidence="7 8" key="1">
    <citation type="submission" date="2019-08" db="EMBL/GenBank/DDBJ databases">
        <authorList>
            <person name="Lei W."/>
        </authorList>
    </citation>
    <scope>NUCLEOTIDE SEQUENCE [LARGE SCALE GENOMIC DNA]</scope>
    <source>
        <strain evidence="7 8">CCUG 58627</strain>
    </source>
</reference>
<protein>
    <recommendedName>
        <fullName evidence="3">isochorismate synthase</fullName>
        <ecNumber evidence="3">5.4.4.2</ecNumber>
    </recommendedName>
    <alternativeName>
        <fullName evidence="5">Isochorismate mutase</fullName>
    </alternativeName>
</protein>
<dbReference type="EMBL" id="VOHM01000002">
    <property type="protein sequence ID" value="TWT28933.1"/>
    <property type="molecule type" value="Genomic_DNA"/>
</dbReference>
<dbReference type="Pfam" id="PF00425">
    <property type="entry name" value="Chorismate_bind"/>
    <property type="match status" value="1"/>
</dbReference>
<dbReference type="NCBIfam" id="TIGR00543">
    <property type="entry name" value="isochor_syn"/>
    <property type="match status" value="1"/>
</dbReference>
<organism evidence="7 8">
    <name type="scientific">Corynebacterium canis</name>
    <dbReference type="NCBI Taxonomy" id="679663"/>
    <lineage>
        <taxon>Bacteria</taxon>
        <taxon>Bacillati</taxon>
        <taxon>Actinomycetota</taxon>
        <taxon>Actinomycetes</taxon>
        <taxon>Mycobacteriales</taxon>
        <taxon>Corynebacteriaceae</taxon>
        <taxon>Corynebacterium</taxon>
    </lineage>
</organism>
<dbReference type="SUPFAM" id="SSF56322">
    <property type="entry name" value="ADC synthase"/>
    <property type="match status" value="1"/>
</dbReference>
<accession>A0A5C5UTR6</accession>
<dbReference type="AlphaFoldDB" id="A0A5C5UTR6"/>
<evidence type="ECO:0000256" key="1">
    <source>
        <dbReference type="ARBA" id="ARBA00000799"/>
    </source>
</evidence>
<name>A0A5C5UTR6_9CORY</name>
<dbReference type="InterPro" id="IPR005801">
    <property type="entry name" value="ADC_synthase"/>
</dbReference>
<evidence type="ECO:0000256" key="5">
    <source>
        <dbReference type="ARBA" id="ARBA00041564"/>
    </source>
</evidence>
<dbReference type="RefSeq" id="WP_146323388.1">
    <property type="nucleotide sequence ID" value="NZ_BAABLR010000075.1"/>
</dbReference>
<proteinExistence type="inferred from homology"/>
<comment type="catalytic activity">
    <reaction evidence="1">
        <text>chorismate = isochorismate</text>
        <dbReference type="Rhea" id="RHEA:18985"/>
        <dbReference type="ChEBI" id="CHEBI:29748"/>
        <dbReference type="ChEBI" id="CHEBI:29780"/>
        <dbReference type="EC" id="5.4.4.2"/>
    </reaction>
</comment>
<dbReference type="Proteomes" id="UP000320791">
    <property type="component" value="Unassembled WGS sequence"/>
</dbReference>
<dbReference type="InterPro" id="IPR015890">
    <property type="entry name" value="Chorismate_C"/>
</dbReference>
<comment type="caution">
    <text evidence="7">The sequence shown here is derived from an EMBL/GenBank/DDBJ whole genome shotgun (WGS) entry which is preliminary data.</text>
</comment>
<dbReference type="GO" id="GO:0009697">
    <property type="term" value="P:salicylic acid biosynthetic process"/>
    <property type="evidence" value="ECO:0007669"/>
    <property type="project" value="TreeGrafter"/>
</dbReference>
<dbReference type="EC" id="5.4.4.2" evidence="3"/>
<dbReference type="InterPro" id="IPR004561">
    <property type="entry name" value="IsoChor_synthase"/>
</dbReference>
<dbReference type="OrthoDB" id="9806579at2"/>
<dbReference type="PANTHER" id="PTHR42839:SF2">
    <property type="entry name" value="ISOCHORISMATE SYNTHASE ENTC"/>
    <property type="match status" value="1"/>
</dbReference>
<keyword evidence="4 7" id="KW-0413">Isomerase</keyword>
<evidence type="ECO:0000259" key="6">
    <source>
        <dbReference type="Pfam" id="PF00425"/>
    </source>
</evidence>
<dbReference type="Gene3D" id="3.60.120.10">
    <property type="entry name" value="Anthranilate synthase"/>
    <property type="match status" value="1"/>
</dbReference>
<sequence length="367" mass="40257">MCSRPSTAPDFLLSRAHGSVRTQGSLTTYTDPWEAAEALRRGAHTMIVGAIPFDLEQKAALHVPAHIVRTKGPLEPPAHYRLERRIDAELLCDDPVRTEHQERVRAAVETIRRTRLDKVVLARAVDISFLEPVDPLLIAARLIDYSPDRNGFFTDLSPAGGRFLGRWLVGSSPEVLIRRVGDRVSTYPLAGSAPRSGIREDDRRTAKHLQDSAKDLAEHKFVVDHIAAALRPLCTELSVPKTPEITSTAEMWHLATPISGTLKDPRTTALDVALRVHPTPAICGTPTPLAKDLILQVETDRGFYSGAVGWCDAEGNGEFMVAIRCAETDGMHARAWAGGGLVNHSNPESELRETDAKLRTMMRALGL</sequence>
<evidence type="ECO:0000256" key="2">
    <source>
        <dbReference type="ARBA" id="ARBA00005297"/>
    </source>
</evidence>
<gene>
    <name evidence="7" type="ORF">FRX94_01730</name>
</gene>
<keyword evidence="8" id="KW-1185">Reference proteome</keyword>
<dbReference type="PANTHER" id="PTHR42839">
    <property type="entry name" value="ISOCHORISMATE SYNTHASE ENTC"/>
    <property type="match status" value="1"/>
</dbReference>
<evidence type="ECO:0000313" key="7">
    <source>
        <dbReference type="EMBL" id="TWT28933.1"/>
    </source>
</evidence>
<evidence type="ECO:0000256" key="3">
    <source>
        <dbReference type="ARBA" id="ARBA00012824"/>
    </source>
</evidence>
<feature type="domain" description="Chorismate-utilising enzyme C-terminal" evidence="6">
    <location>
        <begin position="98"/>
        <end position="357"/>
    </location>
</feature>